<dbReference type="Gene3D" id="1.25.40.20">
    <property type="entry name" value="Ankyrin repeat-containing domain"/>
    <property type="match status" value="1"/>
</dbReference>
<sequence length="180" mass="19998">MGVEVKKLTIYLLLLLSVGYSAVALYSLINSDIEDVIICSTDENTHYIPSDACEYYLLNYRADKGDIESLESGAGLAFLFEIKDIDKRDVYIKYFISKGIKVNTLSHIDGLSPLHSAILLNDFGLVQLLMDKGASITIKEKSHGLTPLEFIHKLSEKNAQIDRQLISELLTSISNNKQAG</sequence>
<dbReference type="InterPro" id="IPR036770">
    <property type="entry name" value="Ankyrin_rpt-contain_sf"/>
</dbReference>
<organism evidence="2 3">
    <name type="scientific">Pseudoalteromonas haloplanktis</name>
    <name type="common">Alteromonas haloplanktis</name>
    <dbReference type="NCBI Taxonomy" id="228"/>
    <lineage>
        <taxon>Bacteria</taxon>
        <taxon>Pseudomonadati</taxon>
        <taxon>Pseudomonadota</taxon>
        <taxon>Gammaproteobacteria</taxon>
        <taxon>Alteromonadales</taxon>
        <taxon>Pseudoalteromonadaceae</taxon>
        <taxon>Pseudoalteromonas</taxon>
    </lineage>
</organism>
<dbReference type="AlphaFoldDB" id="A0A9W4R3I9"/>
<gene>
    <name evidence="2" type="ORF">PSEHALCIP103_03391</name>
</gene>
<keyword evidence="1" id="KW-0040">ANK repeat</keyword>
<evidence type="ECO:0008006" key="4">
    <source>
        <dbReference type="Google" id="ProtNLM"/>
    </source>
</evidence>
<dbReference type="PROSITE" id="PS50297">
    <property type="entry name" value="ANK_REP_REGION"/>
    <property type="match status" value="1"/>
</dbReference>
<protein>
    <recommendedName>
        <fullName evidence="4">Ankyrin repeat domain-containing protein</fullName>
    </recommendedName>
</protein>
<reference evidence="2" key="1">
    <citation type="submission" date="2022-07" db="EMBL/GenBank/DDBJ databases">
        <authorList>
            <person name="Criscuolo A."/>
        </authorList>
    </citation>
    <scope>NUCLEOTIDE SEQUENCE</scope>
    <source>
        <strain evidence="2">CIP103197</strain>
    </source>
</reference>
<dbReference type="InterPro" id="IPR002110">
    <property type="entry name" value="Ankyrin_rpt"/>
</dbReference>
<dbReference type="SUPFAM" id="SSF48403">
    <property type="entry name" value="Ankyrin repeat"/>
    <property type="match status" value="1"/>
</dbReference>
<dbReference type="EMBL" id="CAMAPB010000075">
    <property type="protein sequence ID" value="CAH9065498.1"/>
    <property type="molecule type" value="Genomic_DNA"/>
</dbReference>
<evidence type="ECO:0000256" key="1">
    <source>
        <dbReference type="PROSITE-ProRule" id="PRU00023"/>
    </source>
</evidence>
<feature type="repeat" description="ANK" evidence="1">
    <location>
        <begin position="109"/>
        <end position="141"/>
    </location>
</feature>
<proteinExistence type="predicted"/>
<dbReference type="PROSITE" id="PS50088">
    <property type="entry name" value="ANK_REPEAT"/>
    <property type="match status" value="1"/>
</dbReference>
<dbReference type="SMART" id="SM00248">
    <property type="entry name" value="ANK"/>
    <property type="match status" value="1"/>
</dbReference>
<keyword evidence="3" id="KW-1185">Reference proteome</keyword>
<dbReference type="Pfam" id="PF00023">
    <property type="entry name" value="Ank"/>
    <property type="match status" value="1"/>
</dbReference>
<comment type="caution">
    <text evidence="2">The sequence shown here is derived from an EMBL/GenBank/DDBJ whole genome shotgun (WGS) entry which is preliminary data.</text>
</comment>
<dbReference type="Proteomes" id="UP001152447">
    <property type="component" value="Unassembled WGS sequence"/>
</dbReference>
<evidence type="ECO:0000313" key="2">
    <source>
        <dbReference type="EMBL" id="CAH9065498.1"/>
    </source>
</evidence>
<accession>A0A9W4R3I9</accession>
<evidence type="ECO:0000313" key="3">
    <source>
        <dbReference type="Proteomes" id="UP001152447"/>
    </source>
</evidence>
<name>A0A9W4R3I9_PSEHA</name>